<comment type="subunit">
    <text evidence="9">Component of the translation initiation factor 2B (eIF2B) complex which is a heterodecamer of two sets of five different subunits: alpha, beta, gamma, delta and epsilon. Subunits alpha, beta and delta comprise a regulatory subcomplex and subunits epsilon and gamma comprise a catalytic subcomplex. Within the complex, the hexameric regulatory complex resides at the center, with the two heterodimeric catalytic subcomplexes bound on opposite sides.</text>
</comment>
<proteinExistence type="inferred from homology"/>
<dbReference type="AlphaFoldDB" id="A0AAJ7DSZ8"/>
<dbReference type="CTD" id="36722"/>
<evidence type="ECO:0000256" key="3">
    <source>
        <dbReference type="ARBA" id="ARBA00022490"/>
    </source>
</evidence>
<dbReference type="Gene3D" id="2.160.10.10">
    <property type="entry name" value="Hexapeptide repeat proteins"/>
    <property type="match status" value="1"/>
</dbReference>
<evidence type="ECO:0000259" key="10">
    <source>
        <dbReference type="Pfam" id="PF00483"/>
    </source>
</evidence>
<dbReference type="GO" id="GO:0003743">
    <property type="term" value="F:translation initiation factor activity"/>
    <property type="evidence" value="ECO:0007669"/>
    <property type="project" value="UniProtKB-KW"/>
</dbReference>
<evidence type="ECO:0000256" key="6">
    <source>
        <dbReference type="ARBA" id="ARBA00044196"/>
    </source>
</evidence>
<dbReference type="Pfam" id="PF25087">
    <property type="entry name" value="GMPPB_C"/>
    <property type="match status" value="1"/>
</dbReference>
<dbReference type="SUPFAM" id="SSF53448">
    <property type="entry name" value="Nucleotide-diphospho-sugar transferases"/>
    <property type="match status" value="1"/>
</dbReference>
<evidence type="ECO:0000256" key="9">
    <source>
        <dbReference type="ARBA" id="ARBA00046432"/>
    </source>
</evidence>
<dbReference type="KEGG" id="csol:105360610"/>
<dbReference type="RefSeq" id="XP_011495857.1">
    <property type="nucleotide sequence ID" value="XM_011497555.1"/>
</dbReference>
<dbReference type="Pfam" id="PF00483">
    <property type="entry name" value="NTP_transferase"/>
    <property type="match status" value="1"/>
</dbReference>
<evidence type="ECO:0000313" key="13">
    <source>
        <dbReference type="RefSeq" id="XP_011495857.1"/>
    </source>
</evidence>
<dbReference type="GO" id="GO:0005829">
    <property type="term" value="C:cytosol"/>
    <property type="evidence" value="ECO:0007669"/>
    <property type="project" value="UniProtKB-SubCell"/>
</dbReference>
<organism evidence="12 13">
    <name type="scientific">Ceratosolen solmsi marchali</name>
    <dbReference type="NCBI Taxonomy" id="326594"/>
    <lineage>
        <taxon>Eukaryota</taxon>
        <taxon>Metazoa</taxon>
        <taxon>Ecdysozoa</taxon>
        <taxon>Arthropoda</taxon>
        <taxon>Hexapoda</taxon>
        <taxon>Insecta</taxon>
        <taxon>Pterygota</taxon>
        <taxon>Neoptera</taxon>
        <taxon>Endopterygota</taxon>
        <taxon>Hymenoptera</taxon>
        <taxon>Apocrita</taxon>
        <taxon>Proctotrupomorpha</taxon>
        <taxon>Chalcidoidea</taxon>
        <taxon>Agaonidae</taxon>
        <taxon>Agaoninae</taxon>
        <taxon>Ceratosolen</taxon>
    </lineage>
</organism>
<comment type="similarity">
    <text evidence="2">Belongs to the eIF-2B gamma/epsilon subunits family.</text>
</comment>
<evidence type="ECO:0000256" key="7">
    <source>
        <dbReference type="ARBA" id="ARBA00044229"/>
    </source>
</evidence>
<feature type="domain" description="Nucleotidyl transferase" evidence="10">
    <location>
        <begin position="14"/>
        <end position="152"/>
    </location>
</feature>
<dbReference type="PANTHER" id="PTHR45989:SF1">
    <property type="entry name" value="TRANSLATION INITIATION FACTOR EIF-2B SUBUNIT GAMMA"/>
    <property type="match status" value="1"/>
</dbReference>
<dbReference type="PANTHER" id="PTHR45989">
    <property type="entry name" value="TRANSLATION INITIATION FACTOR EIF-2B SUBUNIT GAMMA"/>
    <property type="match status" value="1"/>
</dbReference>
<dbReference type="GO" id="GO:0005851">
    <property type="term" value="C:eukaryotic translation initiation factor 2B complex"/>
    <property type="evidence" value="ECO:0007669"/>
    <property type="project" value="TreeGrafter"/>
</dbReference>
<gene>
    <name evidence="13" type="primary">LOC105360610</name>
</gene>
<comment type="subcellular location">
    <subcellularLocation>
        <location evidence="1">Cytoplasm</location>
        <location evidence="1">Cytosol</location>
    </subcellularLocation>
</comment>
<keyword evidence="5" id="KW-0648">Protein biosynthesis</keyword>
<dbReference type="GO" id="GO:0002183">
    <property type="term" value="P:cytoplasmic translational initiation"/>
    <property type="evidence" value="ECO:0007669"/>
    <property type="project" value="TreeGrafter"/>
</dbReference>
<dbReference type="InterPro" id="IPR051960">
    <property type="entry name" value="eIF2B_gamma"/>
</dbReference>
<dbReference type="Proteomes" id="UP000695007">
    <property type="component" value="Unplaced"/>
</dbReference>
<comment type="function">
    <text evidence="8">Acts as a component of the translation initiation factor 2B (eIF2B) complex, which catalyzes the exchange of GDP for GTP on the eukaryotic initiation factor 2 (eIF2) complex gamma subunit. Its guanine nucleotide exchange factor activity is repressed when bound to eIF2 complex phosphorylated on the alpha subunit, thereby limiting the amount of methionyl-initiator methionine tRNA available to the ribosome and consequently global translation is repressed.</text>
</comment>
<dbReference type="GeneID" id="105360610"/>
<evidence type="ECO:0000256" key="4">
    <source>
        <dbReference type="ARBA" id="ARBA00022540"/>
    </source>
</evidence>
<sequence length="461" mass="51850">MNLFKMVHQNEFQAVVLAGGKGSRMTELTAGKPKCLLPIANMPMIWYPLKLLEQSNFAETIVIVSDAVKVDVVAAIDKLNLTIKTDVIGIPDAEDIGTADSIRFIHDKIHSDFVVISSDLIANIDISETLNLYRKHNASITALILQTPKTPEDFVQPGPKSKQKPERDLIGIDRETGRIVFLASASDFEETINMPNKLLKKHSDFIVHSKLLDAHLYVINKWVLNFLIHRKNFNTLKGELLPYIVKKQLDKPNTSMDDKNASVVKMDIKKDIFQFAVEKPLDNLIRNMSAFNDHITDMDDAYHGDIIRCYAHIINGKCGLRANTLQMYSLANAIVDKWFDLKKDEVSLSNISPTATVKSSQVQNCIIDENSLISEKTSLKQSYISNNVIVNPKTRISKSIIMSNVTIKERCVIENCIICNDCTIEEETELKDCLVGANHIVPPGSHHTREVLTDIDRLMEI</sequence>
<dbReference type="InterPro" id="IPR005835">
    <property type="entry name" value="NTP_transferase_dom"/>
</dbReference>
<evidence type="ECO:0000256" key="2">
    <source>
        <dbReference type="ARBA" id="ARBA00007878"/>
    </source>
</evidence>
<keyword evidence="12" id="KW-1185">Reference proteome</keyword>
<dbReference type="CDD" id="cd04198">
    <property type="entry name" value="eIF-2B_gamma_N"/>
    <property type="match status" value="1"/>
</dbReference>
<dbReference type="InterPro" id="IPR029044">
    <property type="entry name" value="Nucleotide-diphossugar_trans"/>
</dbReference>
<dbReference type="Gene3D" id="3.90.550.10">
    <property type="entry name" value="Spore Coat Polysaccharide Biosynthesis Protein SpsA, Chain A"/>
    <property type="match status" value="1"/>
</dbReference>
<keyword evidence="4 13" id="KW-0396">Initiation factor</keyword>
<reference evidence="13" key="1">
    <citation type="submission" date="2025-08" db="UniProtKB">
        <authorList>
            <consortium name="RefSeq"/>
        </authorList>
    </citation>
    <scope>IDENTIFICATION</scope>
</reference>
<evidence type="ECO:0000256" key="8">
    <source>
        <dbReference type="ARBA" id="ARBA00045373"/>
    </source>
</evidence>
<dbReference type="InterPro" id="IPR056729">
    <property type="entry name" value="GMPPB_C"/>
</dbReference>
<dbReference type="GO" id="GO:0005085">
    <property type="term" value="F:guanyl-nucleotide exchange factor activity"/>
    <property type="evidence" value="ECO:0007669"/>
    <property type="project" value="TreeGrafter"/>
</dbReference>
<accession>A0AAJ7DSZ8</accession>
<dbReference type="CDD" id="cd04652">
    <property type="entry name" value="LbH_eIF2B_gamma_C"/>
    <property type="match status" value="1"/>
</dbReference>
<evidence type="ECO:0000256" key="5">
    <source>
        <dbReference type="ARBA" id="ARBA00022917"/>
    </source>
</evidence>
<keyword evidence="3" id="KW-0963">Cytoplasm</keyword>
<protein>
    <recommendedName>
        <fullName evidence="6">Translation initiation factor eIF2B subunit gamma</fullName>
    </recommendedName>
    <alternativeName>
        <fullName evidence="7">eIF2B GDP-GTP exchange factor subunit gamma</fullName>
    </alternativeName>
</protein>
<feature type="domain" description="Mannose-1-phosphate guanyltransferase C-terminal" evidence="11">
    <location>
        <begin position="362"/>
        <end position="438"/>
    </location>
</feature>
<evidence type="ECO:0000256" key="1">
    <source>
        <dbReference type="ARBA" id="ARBA00004514"/>
    </source>
</evidence>
<evidence type="ECO:0000259" key="11">
    <source>
        <dbReference type="Pfam" id="PF25087"/>
    </source>
</evidence>
<name>A0AAJ7DSZ8_9HYME</name>
<evidence type="ECO:0000313" key="12">
    <source>
        <dbReference type="Proteomes" id="UP000695007"/>
    </source>
</evidence>